<dbReference type="FunFam" id="1.25.40.10:FF:000361">
    <property type="entry name" value="Pentatricopeptide repeat-containing protein chloroplastic"/>
    <property type="match status" value="1"/>
</dbReference>
<dbReference type="AlphaFoldDB" id="A0AAN7LPY2"/>
<dbReference type="InterPro" id="IPR002885">
    <property type="entry name" value="PPR_rpt"/>
</dbReference>
<dbReference type="NCBIfam" id="TIGR00756">
    <property type="entry name" value="PPR"/>
    <property type="match status" value="6"/>
</dbReference>
<feature type="repeat" description="PPR" evidence="2">
    <location>
        <begin position="174"/>
        <end position="208"/>
    </location>
</feature>
<dbReference type="InterPro" id="IPR046960">
    <property type="entry name" value="PPR_At4g14850-like_plant"/>
</dbReference>
<evidence type="ECO:0008006" key="5">
    <source>
        <dbReference type="Google" id="ProtNLM"/>
    </source>
</evidence>
<dbReference type="Proteomes" id="UP001346149">
    <property type="component" value="Unassembled WGS sequence"/>
</dbReference>
<organism evidence="3 4">
    <name type="scientific">Trapa natans</name>
    <name type="common">Water chestnut</name>
    <dbReference type="NCBI Taxonomy" id="22666"/>
    <lineage>
        <taxon>Eukaryota</taxon>
        <taxon>Viridiplantae</taxon>
        <taxon>Streptophyta</taxon>
        <taxon>Embryophyta</taxon>
        <taxon>Tracheophyta</taxon>
        <taxon>Spermatophyta</taxon>
        <taxon>Magnoliopsida</taxon>
        <taxon>eudicotyledons</taxon>
        <taxon>Gunneridae</taxon>
        <taxon>Pentapetalae</taxon>
        <taxon>rosids</taxon>
        <taxon>malvids</taxon>
        <taxon>Myrtales</taxon>
        <taxon>Lythraceae</taxon>
        <taxon>Trapa</taxon>
    </lineage>
</organism>
<evidence type="ECO:0000256" key="1">
    <source>
        <dbReference type="ARBA" id="ARBA00022737"/>
    </source>
</evidence>
<gene>
    <name evidence="3" type="ORF">SAY86_017369</name>
</gene>
<protein>
    <recommendedName>
        <fullName evidence="5">Pentatricopeptide repeat-containing protein</fullName>
    </recommendedName>
</protein>
<dbReference type="FunFam" id="1.25.40.10:FF:000344">
    <property type="entry name" value="Pentatricopeptide repeat-containing protein"/>
    <property type="match status" value="1"/>
</dbReference>
<dbReference type="GO" id="GO:0099402">
    <property type="term" value="P:plant organ development"/>
    <property type="evidence" value="ECO:0007669"/>
    <property type="project" value="UniProtKB-ARBA"/>
</dbReference>
<reference evidence="3 4" key="1">
    <citation type="journal article" date="2023" name="Hortic Res">
        <title>Pangenome of water caltrop reveals structural variations and asymmetric subgenome divergence after allopolyploidization.</title>
        <authorList>
            <person name="Zhang X."/>
            <person name="Chen Y."/>
            <person name="Wang L."/>
            <person name="Yuan Y."/>
            <person name="Fang M."/>
            <person name="Shi L."/>
            <person name="Lu R."/>
            <person name="Comes H.P."/>
            <person name="Ma Y."/>
            <person name="Chen Y."/>
            <person name="Huang G."/>
            <person name="Zhou Y."/>
            <person name="Zheng Z."/>
            <person name="Qiu Y."/>
        </authorList>
    </citation>
    <scope>NUCLEOTIDE SEQUENCE [LARGE SCALE GENOMIC DNA]</scope>
    <source>
        <strain evidence="3">F231</strain>
    </source>
</reference>
<keyword evidence="1" id="KW-0677">Repeat</keyword>
<dbReference type="Pfam" id="PF13041">
    <property type="entry name" value="PPR_2"/>
    <property type="match status" value="3"/>
</dbReference>
<feature type="repeat" description="PPR" evidence="2">
    <location>
        <begin position="376"/>
        <end position="410"/>
    </location>
</feature>
<dbReference type="SUPFAM" id="SSF48452">
    <property type="entry name" value="TPR-like"/>
    <property type="match status" value="1"/>
</dbReference>
<evidence type="ECO:0000313" key="3">
    <source>
        <dbReference type="EMBL" id="KAK4790065.1"/>
    </source>
</evidence>
<dbReference type="PANTHER" id="PTHR47926:SF452">
    <property type="entry name" value="PENTATRICOPEPTIDE REPEAT-CONTAINING PROTEIN"/>
    <property type="match status" value="1"/>
</dbReference>
<feature type="repeat" description="PPR" evidence="2">
    <location>
        <begin position="275"/>
        <end position="309"/>
    </location>
</feature>
<dbReference type="InterPro" id="IPR011990">
    <property type="entry name" value="TPR-like_helical_dom_sf"/>
</dbReference>
<dbReference type="FunFam" id="1.25.40.10:FF:000285">
    <property type="entry name" value="Pentatricopeptide repeat-containing protein, chloroplastic"/>
    <property type="match status" value="1"/>
</dbReference>
<feature type="repeat" description="PPR" evidence="2">
    <location>
        <begin position="446"/>
        <end position="476"/>
    </location>
</feature>
<accession>A0AAN7LPY2</accession>
<dbReference type="PANTHER" id="PTHR47926">
    <property type="entry name" value="PENTATRICOPEPTIDE REPEAT-CONTAINING PROTEIN"/>
    <property type="match status" value="1"/>
</dbReference>
<keyword evidence="4" id="KW-1185">Reference proteome</keyword>
<feature type="repeat" description="PPR" evidence="2">
    <location>
        <begin position="477"/>
        <end position="511"/>
    </location>
</feature>
<dbReference type="GO" id="GO:0003723">
    <property type="term" value="F:RNA binding"/>
    <property type="evidence" value="ECO:0007669"/>
    <property type="project" value="InterPro"/>
</dbReference>
<dbReference type="GO" id="GO:0009451">
    <property type="term" value="P:RNA modification"/>
    <property type="evidence" value="ECO:0007669"/>
    <property type="project" value="InterPro"/>
</dbReference>
<dbReference type="Pfam" id="PF20431">
    <property type="entry name" value="E_motif"/>
    <property type="match status" value="1"/>
</dbReference>
<evidence type="ECO:0000256" key="2">
    <source>
        <dbReference type="PROSITE-ProRule" id="PRU00708"/>
    </source>
</evidence>
<dbReference type="EMBL" id="JAXQNO010000010">
    <property type="protein sequence ID" value="KAK4790065.1"/>
    <property type="molecule type" value="Genomic_DNA"/>
</dbReference>
<dbReference type="Gene3D" id="1.25.40.10">
    <property type="entry name" value="Tetratricopeptide repeat domain"/>
    <property type="match status" value="5"/>
</dbReference>
<dbReference type="PROSITE" id="PS51375">
    <property type="entry name" value="PPR"/>
    <property type="match status" value="6"/>
</dbReference>
<feature type="repeat" description="PPR" evidence="2">
    <location>
        <begin position="71"/>
        <end position="105"/>
    </location>
</feature>
<sequence length="706" mass="79873">MLTGKLSNVLRICIANRSVAPGKLAHQKFLSAGLQECIDLSKLLINFYFSCHLYVSAELVFRTSVARDSSDVSLWNCMMAAYTKSSMFMEALELFEELLGSHPRMQPDVYTYPNVLKACGELGRVGYGEAMHAHLVKNGCLLDVVIGSSAVRMYARCGRSSNAVRLFDQMPKRDVACWNTVISCYYHDGQAEKALEFFQRMKVSGLEPSSTTFTTAIASCSRLLDLERGKEVHRELIKCRFPLDDFVGSALVDMYGRCSDIEKAKEIFEQIPKKTVVSWNAMFSGFSLIGDSSSCIRLWRRMYDEGIKPSLATLSITLSAASRSSQLRHGKFIHGYIIRNTVKVDIFTSCSLVDFYFKCGKVCSAENVFRKTGKMDTHSWNVMISGYASVGNYFEALDVFDEMNRTGVRPDPITFTSILSVCAQMTSLEKGKEIHESIKENRFETNEIVMGALLEMYAKCGAVDEAYHVFERLSRKDLMSWTSMITGYGSHGQAWEALGLFLKMRQENIKPDKVTFLAILSACSHGGLVDEGCYYFRLMITEYGIKPEIEHYSCLIDLLGRAGSHREAYQIFQQTPEMKKDLGLLSSLFSACYYHRDMELGEEIARIVSESEIDDASTNITLSNIYASVKRWDKVRQVRSKMKDLGLKKNPGCSWIEIDKMVQPFYVEDKSHPMAESLYDFLTVLTSHMEKKDEDEMLLHEIVCEG</sequence>
<dbReference type="FunFam" id="1.25.40.10:FF:000158">
    <property type="entry name" value="pentatricopeptide repeat-containing protein At2g33680"/>
    <property type="match status" value="1"/>
</dbReference>
<dbReference type="Pfam" id="PF01535">
    <property type="entry name" value="PPR"/>
    <property type="match status" value="4"/>
</dbReference>
<evidence type="ECO:0000313" key="4">
    <source>
        <dbReference type="Proteomes" id="UP001346149"/>
    </source>
</evidence>
<name>A0AAN7LPY2_TRANT</name>
<proteinExistence type="predicted"/>
<dbReference type="InterPro" id="IPR046848">
    <property type="entry name" value="E_motif"/>
</dbReference>
<comment type="caution">
    <text evidence="3">The sequence shown here is derived from an EMBL/GenBank/DDBJ whole genome shotgun (WGS) entry which is preliminary data.</text>
</comment>